<reference evidence="1 2" key="1">
    <citation type="journal article" date="2014" name="Mol. Plant">
        <title>Chromosome Scale Genome Assembly and Transcriptome Profiling of Nannochloropsis gaditana in Nitrogen Depletion.</title>
        <authorList>
            <person name="Corteggiani Carpinelli E."/>
            <person name="Telatin A."/>
            <person name="Vitulo N."/>
            <person name="Forcato C."/>
            <person name="D'Angelo M."/>
            <person name="Schiavon R."/>
            <person name="Vezzi A."/>
            <person name="Giacometti G.M."/>
            <person name="Morosinotto T."/>
            <person name="Valle G."/>
        </authorList>
    </citation>
    <scope>NUCLEOTIDE SEQUENCE [LARGE SCALE GENOMIC DNA]</scope>
    <source>
        <strain evidence="1 2">B-31</strain>
    </source>
</reference>
<dbReference type="Gene3D" id="3.90.1150.60">
    <property type="entry name" value="Methioning gamme-lyase, C-terminal domain"/>
    <property type="match status" value="1"/>
</dbReference>
<keyword evidence="2" id="KW-1185">Reference proteome</keyword>
<comment type="caution">
    <text evidence="1">The sequence shown here is derived from an EMBL/GenBank/DDBJ whole genome shotgun (WGS) entry which is preliminary data.</text>
</comment>
<dbReference type="SUPFAM" id="SSF53383">
    <property type="entry name" value="PLP-dependent transferases"/>
    <property type="match status" value="1"/>
</dbReference>
<dbReference type="OrthoDB" id="5348404at2759"/>
<gene>
    <name evidence="1" type="ORF">Naga_100004g140</name>
</gene>
<name>W7U5W1_9STRA</name>
<dbReference type="PANTHER" id="PTHR46658:SF1">
    <property type="entry name" value="CYS OR MET METABOLISM PYRIDOXAL-PHOSPHATE-DEPENDENT ENZYME"/>
    <property type="match status" value="1"/>
</dbReference>
<dbReference type="AlphaFoldDB" id="W7U5W1"/>
<dbReference type="Pfam" id="PF06838">
    <property type="entry name" value="Met_gamma_lyase"/>
    <property type="match status" value="1"/>
</dbReference>
<protein>
    <submittedName>
        <fullName evidence="1">Cys met metabolism pyridoxal-phosphate-dependent enzyme</fullName>
    </submittedName>
</protein>
<dbReference type="Proteomes" id="UP000019335">
    <property type="component" value="Chromosome 5"/>
</dbReference>
<sequence length="515" mass="56263">MFSCENKIASIVLLLACFITCVAYMPVPLFRRSFFSSSYGFPSPALHGMGLRVKERGAHALQFIMRQGSSTVLDNDASAKEIVEEARARLRPAFDDVDSRTQRILKRVLKSFRKQQVGTHMFNGIDGYGHGDVGRDSLEEIYAQLFGAEAALVRVQIFSGTHAISCALFGVLRPGDKMLGLSGQPYDTLEEVIGTRETHKDEDDNSIPNQRFLTGSLEEWGVAYDQVDLLPSVAPGQYFNLSEIDRQIDADVNIRVLHIQRSCGYQWRPSIPVAEIGNVIAHIRAVFPDRELIVFVDNCYGEFVEDLEPTHVGADIIAGSLIKNPGGTLAPTGGYIIGKKHYVDAAFKRLSAPGVEGGATLGQNRWLLQGLFMAPSVVGESLKGAMLLAEVMGSGFGLPCNPAPGTYRTDIIQAVQVGSRDRVLQFCHQVQRLSPIGAYIRPTAGVSPGYGDEVVFAVGTFVDGSTLELSADGPLREPFTVFSQGCIHWTHWALVLEEALVQMGFCKNSAIDVDF</sequence>
<dbReference type="InterPro" id="IPR015424">
    <property type="entry name" value="PyrdxlP-dep_Trfase"/>
</dbReference>
<dbReference type="InterPro" id="IPR009651">
    <property type="entry name" value="Met_g_lyase_put"/>
</dbReference>
<proteinExistence type="predicted"/>
<dbReference type="InterPro" id="IPR015421">
    <property type="entry name" value="PyrdxlP-dep_Trfase_major"/>
</dbReference>
<evidence type="ECO:0000313" key="1">
    <source>
        <dbReference type="EMBL" id="EWM28206.1"/>
    </source>
</evidence>
<evidence type="ECO:0000313" key="2">
    <source>
        <dbReference type="Proteomes" id="UP000019335"/>
    </source>
</evidence>
<dbReference type="PANTHER" id="PTHR46658">
    <property type="entry name" value="CYS OR MET METABOLISM PYRIDOXAL-PHOSPHATE-DEPENDENT ENZYME"/>
    <property type="match status" value="1"/>
</dbReference>
<dbReference type="Gene3D" id="3.40.640.10">
    <property type="entry name" value="Type I PLP-dependent aspartate aminotransferase-like (Major domain)"/>
    <property type="match status" value="1"/>
</dbReference>
<accession>W7U5W1</accession>
<dbReference type="EMBL" id="AZIL01000352">
    <property type="protein sequence ID" value="EWM28206.1"/>
    <property type="molecule type" value="Genomic_DNA"/>
</dbReference>
<organism evidence="1 2">
    <name type="scientific">Nannochloropsis gaditana</name>
    <dbReference type="NCBI Taxonomy" id="72520"/>
    <lineage>
        <taxon>Eukaryota</taxon>
        <taxon>Sar</taxon>
        <taxon>Stramenopiles</taxon>
        <taxon>Ochrophyta</taxon>
        <taxon>Eustigmatophyceae</taxon>
        <taxon>Eustigmatales</taxon>
        <taxon>Monodopsidaceae</taxon>
        <taxon>Nannochloropsis</taxon>
    </lineage>
</organism>